<evidence type="ECO:0000313" key="3">
    <source>
        <dbReference type="Proteomes" id="UP000193108"/>
    </source>
</evidence>
<proteinExistence type="predicted"/>
<comment type="caution">
    <text evidence="2">The sequence shown here is derived from an EMBL/GenBank/DDBJ whole genome shotgun (WGS) entry which is preliminary data.</text>
</comment>
<dbReference type="SUPFAM" id="SSF55961">
    <property type="entry name" value="Bet v1-like"/>
    <property type="match status" value="1"/>
</dbReference>
<dbReference type="CDD" id="cd07821">
    <property type="entry name" value="PYR_PYL_RCAR_like"/>
    <property type="match status" value="1"/>
</dbReference>
<keyword evidence="3" id="KW-1185">Reference proteome</keyword>
<protein>
    <recommendedName>
        <fullName evidence="4">Polyketide cyclase</fullName>
    </recommendedName>
</protein>
<dbReference type="InterPro" id="IPR023393">
    <property type="entry name" value="START-like_dom_sf"/>
</dbReference>
<gene>
    <name evidence="2" type="ORF">AWC18_00265</name>
</gene>
<evidence type="ECO:0000256" key="1">
    <source>
        <dbReference type="SAM" id="MobiDB-lite"/>
    </source>
</evidence>
<dbReference type="InterPro" id="IPR019587">
    <property type="entry name" value="Polyketide_cyclase/dehydratase"/>
</dbReference>
<name>A0A1X1ZLC4_MYCNO</name>
<reference evidence="2 3" key="1">
    <citation type="submission" date="2016-01" db="EMBL/GenBank/DDBJ databases">
        <title>The new phylogeny of the genus Mycobacterium.</title>
        <authorList>
            <person name="Tarcisio F."/>
            <person name="Conor M."/>
            <person name="Antonella G."/>
            <person name="Elisabetta G."/>
            <person name="Giulia F.S."/>
            <person name="Sara T."/>
            <person name="Anna F."/>
            <person name="Clotilde B."/>
            <person name="Roberto B."/>
            <person name="Veronica D.S."/>
            <person name="Fabio R."/>
            <person name="Monica P."/>
            <person name="Olivier J."/>
            <person name="Enrico T."/>
            <person name="Nicola S."/>
        </authorList>
    </citation>
    <scope>NUCLEOTIDE SEQUENCE [LARGE SCALE GENOMIC DNA]</scope>
    <source>
        <strain evidence="2 3">DSM 44164</strain>
    </source>
</reference>
<dbReference type="RefSeq" id="WP_064999872.1">
    <property type="nucleotide sequence ID" value="NZ_LQPI01000023.1"/>
</dbReference>
<dbReference type="Pfam" id="PF10604">
    <property type="entry name" value="Polyketide_cyc2"/>
    <property type="match status" value="1"/>
</dbReference>
<evidence type="ECO:0000313" key="2">
    <source>
        <dbReference type="EMBL" id="ORW24102.1"/>
    </source>
</evidence>
<dbReference type="AlphaFoldDB" id="A0A1X1ZLC4"/>
<accession>A0A1X1ZLC4</accession>
<dbReference type="STRING" id="1782.AWC18_00265"/>
<dbReference type="EMBL" id="LQPI01000023">
    <property type="protein sequence ID" value="ORW24102.1"/>
    <property type="molecule type" value="Genomic_DNA"/>
</dbReference>
<sequence>MALVVQQSRTVPATVADAFARTLVLPLPELFRRWYGPIPPIKAVRGQAGGSASLDEGEGKLGPPHQPGVEWASVGQTRTVVLTGGGSMREELTEVDPPRQFAYRLTEITGPLAPLVAYVEGRWQFAPAGTGTTVTWSWVIHPRFRVAAPVLPVFGRLWKGYARRALERLAELLAS</sequence>
<dbReference type="Proteomes" id="UP000193108">
    <property type="component" value="Unassembled WGS sequence"/>
</dbReference>
<organism evidence="2 3">
    <name type="scientific">Mycolicibacter nonchromogenicus</name>
    <name type="common">Mycobacterium nonchromogenicum</name>
    <dbReference type="NCBI Taxonomy" id="1782"/>
    <lineage>
        <taxon>Bacteria</taxon>
        <taxon>Bacillati</taxon>
        <taxon>Actinomycetota</taxon>
        <taxon>Actinomycetes</taxon>
        <taxon>Mycobacteriales</taxon>
        <taxon>Mycobacteriaceae</taxon>
        <taxon>Mycolicibacter</taxon>
    </lineage>
</organism>
<evidence type="ECO:0008006" key="4">
    <source>
        <dbReference type="Google" id="ProtNLM"/>
    </source>
</evidence>
<feature type="region of interest" description="Disordered" evidence="1">
    <location>
        <begin position="46"/>
        <end position="67"/>
    </location>
</feature>
<dbReference type="Gene3D" id="3.30.530.20">
    <property type="match status" value="1"/>
</dbReference>